<dbReference type="Proteomes" id="UP000015100">
    <property type="component" value="Unassembled WGS sequence"/>
</dbReference>
<reference evidence="2" key="2">
    <citation type="submission" date="2013-04" db="EMBL/GenBank/DDBJ databases">
        <title>Genomic mechanisms accounting for the adaptation to parasitism in nematode-trapping fungi.</title>
        <authorList>
            <person name="Ahren D.G."/>
        </authorList>
    </citation>
    <scope>NUCLEOTIDE SEQUENCE [LARGE SCALE GENOMIC DNA]</scope>
    <source>
        <strain evidence="2">CBS 200.50</strain>
    </source>
</reference>
<sequence>MPTYSYPQSLKDEPTALVVKVGIVGDQFVTVKLVPKQIDTKIDWDEIDLICEELRDGCHHLATWPGVFGGSGFTLTEVSIQPRNLNDDKIAKERYDAAARSLRPPKELSVAT</sequence>
<dbReference type="AlphaFoldDB" id="S7ZY18"/>
<reference evidence="1 2" key="1">
    <citation type="journal article" date="2013" name="PLoS Genet.">
        <title>Genomic mechanisms accounting for the adaptation to parasitism in nematode-trapping fungi.</title>
        <authorList>
            <person name="Meerupati T."/>
            <person name="Andersson K.M."/>
            <person name="Friman E."/>
            <person name="Kumar D."/>
            <person name="Tunlid A."/>
            <person name="Ahren D."/>
        </authorList>
    </citation>
    <scope>NUCLEOTIDE SEQUENCE [LARGE SCALE GENOMIC DNA]</scope>
    <source>
        <strain evidence="1 2">CBS 200.50</strain>
    </source>
</reference>
<keyword evidence="2" id="KW-1185">Reference proteome</keyword>
<evidence type="ECO:0000313" key="2">
    <source>
        <dbReference type="Proteomes" id="UP000015100"/>
    </source>
</evidence>
<name>S7ZY18_DACHA</name>
<gene>
    <name evidence="1" type="ORF">H072_10949</name>
</gene>
<evidence type="ECO:0000313" key="1">
    <source>
        <dbReference type="EMBL" id="EPS35665.1"/>
    </source>
</evidence>
<proteinExistence type="predicted"/>
<protein>
    <submittedName>
        <fullName evidence="1">Uncharacterized protein</fullName>
    </submittedName>
</protein>
<comment type="caution">
    <text evidence="1">The sequence shown here is derived from an EMBL/GenBank/DDBJ whole genome shotgun (WGS) entry which is preliminary data.</text>
</comment>
<organism evidence="1 2">
    <name type="scientific">Dactylellina haptotyla (strain CBS 200.50)</name>
    <name type="common">Nematode-trapping fungus</name>
    <name type="synonym">Monacrosporium haptotylum</name>
    <dbReference type="NCBI Taxonomy" id="1284197"/>
    <lineage>
        <taxon>Eukaryota</taxon>
        <taxon>Fungi</taxon>
        <taxon>Dikarya</taxon>
        <taxon>Ascomycota</taxon>
        <taxon>Pezizomycotina</taxon>
        <taxon>Orbiliomycetes</taxon>
        <taxon>Orbiliales</taxon>
        <taxon>Orbiliaceae</taxon>
        <taxon>Dactylellina</taxon>
    </lineage>
</organism>
<accession>S7ZY18</accession>
<dbReference type="EMBL" id="AQGS01001087">
    <property type="protein sequence ID" value="EPS35665.1"/>
    <property type="molecule type" value="Genomic_DNA"/>
</dbReference>
<dbReference type="HOGENOM" id="CLU_2145763_0_0_1"/>